<sequence length="239" mass="26218">MPRYYEHEHRQGYARIRRDGLDHWNDLHPADSGDGYANFAARPFLERVLTPPLNGLSVFEYGCGTGGAACWLAANGCVVTAMDLIPDAITVARERAALQDLDIAFSVGDICAGDGPEISADLVLDCFCLQSVVMDEDREALFRAVRERLATSGRYLIATATADPDREYGEDIRDDGTGIVWTPSNAPGDVERRIGGTRYVPTRRHLTPETLHHELESAGFEVLEQAGDGGGELVCRRRP</sequence>
<evidence type="ECO:0000259" key="4">
    <source>
        <dbReference type="Pfam" id="PF13649"/>
    </source>
</evidence>
<dbReference type="RefSeq" id="WP_249479421.1">
    <property type="nucleotide sequence ID" value="NZ_CP097218.1"/>
</dbReference>
<evidence type="ECO:0000256" key="2">
    <source>
        <dbReference type="ARBA" id="ARBA00022679"/>
    </source>
</evidence>
<dbReference type="InterPro" id="IPR041698">
    <property type="entry name" value="Methyltransf_25"/>
</dbReference>
<gene>
    <name evidence="5" type="ORF">M4486_02645</name>
</gene>
<name>A0ABY4N827_9MICO</name>
<dbReference type="Proteomes" id="UP001055868">
    <property type="component" value="Chromosome"/>
</dbReference>
<dbReference type="PANTHER" id="PTHR43464:SF19">
    <property type="entry name" value="UBIQUINONE BIOSYNTHESIS O-METHYLTRANSFERASE, MITOCHONDRIAL"/>
    <property type="match status" value="1"/>
</dbReference>
<keyword evidence="3" id="KW-0949">S-adenosyl-L-methionine</keyword>
<dbReference type="GO" id="GO:0008168">
    <property type="term" value="F:methyltransferase activity"/>
    <property type="evidence" value="ECO:0007669"/>
    <property type="project" value="UniProtKB-KW"/>
</dbReference>
<dbReference type="EMBL" id="CP097218">
    <property type="protein sequence ID" value="UQN30264.1"/>
    <property type="molecule type" value="Genomic_DNA"/>
</dbReference>
<dbReference type="GO" id="GO:0032259">
    <property type="term" value="P:methylation"/>
    <property type="evidence" value="ECO:0007669"/>
    <property type="project" value="UniProtKB-KW"/>
</dbReference>
<accession>A0ABY4N827</accession>
<dbReference type="SUPFAM" id="SSF53335">
    <property type="entry name" value="S-adenosyl-L-methionine-dependent methyltransferases"/>
    <property type="match status" value="1"/>
</dbReference>
<evidence type="ECO:0000313" key="5">
    <source>
        <dbReference type="EMBL" id="UQN30264.1"/>
    </source>
</evidence>
<dbReference type="CDD" id="cd02440">
    <property type="entry name" value="AdoMet_MTases"/>
    <property type="match status" value="1"/>
</dbReference>
<organism evidence="5 6">
    <name type="scientific">Brachybacterium kimchii</name>
    <dbReference type="NCBI Taxonomy" id="2942909"/>
    <lineage>
        <taxon>Bacteria</taxon>
        <taxon>Bacillati</taxon>
        <taxon>Actinomycetota</taxon>
        <taxon>Actinomycetes</taxon>
        <taxon>Micrococcales</taxon>
        <taxon>Dermabacteraceae</taxon>
        <taxon>Brachybacterium</taxon>
    </lineage>
</organism>
<evidence type="ECO:0000313" key="6">
    <source>
        <dbReference type="Proteomes" id="UP001055868"/>
    </source>
</evidence>
<dbReference type="Gene3D" id="3.40.50.150">
    <property type="entry name" value="Vaccinia Virus protein VP39"/>
    <property type="match status" value="1"/>
</dbReference>
<dbReference type="PANTHER" id="PTHR43464">
    <property type="entry name" value="METHYLTRANSFERASE"/>
    <property type="match status" value="1"/>
</dbReference>
<reference evidence="5" key="1">
    <citation type="submission" date="2022-05" db="EMBL/GenBank/DDBJ databases">
        <title>Genomic analysis of Brachybacterium sp. CBA3104.</title>
        <authorList>
            <person name="Roh S.W."/>
            <person name="Kim Y.B."/>
            <person name="Kim Y."/>
        </authorList>
    </citation>
    <scope>NUCLEOTIDE SEQUENCE</scope>
    <source>
        <strain evidence="5">CBA3104</strain>
    </source>
</reference>
<protein>
    <submittedName>
        <fullName evidence="5">Class I SAM-dependent methyltransferase</fullName>
    </submittedName>
</protein>
<proteinExistence type="predicted"/>
<dbReference type="InterPro" id="IPR029063">
    <property type="entry name" value="SAM-dependent_MTases_sf"/>
</dbReference>
<keyword evidence="1 5" id="KW-0489">Methyltransferase</keyword>
<evidence type="ECO:0000256" key="1">
    <source>
        <dbReference type="ARBA" id="ARBA00022603"/>
    </source>
</evidence>
<keyword evidence="6" id="KW-1185">Reference proteome</keyword>
<keyword evidence="2" id="KW-0808">Transferase</keyword>
<feature type="domain" description="Methyltransferase" evidence="4">
    <location>
        <begin position="58"/>
        <end position="153"/>
    </location>
</feature>
<dbReference type="Pfam" id="PF13649">
    <property type="entry name" value="Methyltransf_25"/>
    <property type="match status" value="1"/>
</dbReference>
<evidence type="ECO:0000256" key="3">
    <source>
        <dbReference type="ARBA" id="ARBA00022691"/>
    </source>
</evidence>